<protein>
    <submittedName>
        <fullName evidence="1">Uncharacterized protein</fullName>
    </submittedName>
</protein>
<dbReference type="EMBL" id="MGKP01000024">
    <property type="protein sequence ID" value="OGN28073.1"/>
    <property type="molecule type" value="Genomic_DNA"/>
</dbReference>
<dbReference type="Proteomes" id="UP000179047">
    <property type="component" value="Unassembled WGS sequence"/>
</dbReference>
<sequence>MSGETPDNIVHADFRGEDKLGVFQRRFVALKNEIRFGYITTLSGIHGKLKAIDTVLPSFEHEDHFLKLFHFYEADQAMPNPKSATEYSPEQVQRFAAYALFLREWEDAINGFLASHETWHAAAERLLNETQQVPGSQELQTAIQTEIARIAIRASDFQQVIARHMPSRSNAIENLARYISRVTPETR</sequence>
<evidence type="ECO:0000313" key="1">
    <source>
        <dbReference type="EMBL" id="OGN28073.1"/>
    </source>
</evidence>
<evidence type="ECO:0000313" key="2">
    <source>
        <dbReference type="Proteomes" id="UP000179047"/>
    </source>
</evidence>
<accession>A0A1F8GRS7</accession>
<dbReference type="STRING" id="1802701.A3A33_04005"/>
<organism evidence="1 2">
    <name type="scientific">Candidatus Yanofskybacteria bacterium RIFCSPLOWO2_01_FULL_49_25</name>
    <dbReference type="NCBI Taxonomy" id="1802701"/>
    <lineage>
        <taxon>Bacteria</taxon>
        <taxon>Candidatus Yanofskyibacteriota</taxon>
    </lineage>
</organism>
<proteinExistence type="predicted"/>
<comment type="caution">
    <text evidence="1">The sequence shown here is derived from an EMBL/GenBank/DDBJ whole genome shotgun (WGS) entry which is preliminary data.</text>
</comment>
<gene>
    <name evidence="1" type="ORF">A3A33_04005</name>
</gene>
<reference evidence="1 2" key="1">
    <citation type="journal article" date="2016" name="Nat. Commun.">
        <title>Thousands of microbial genomes shed light on interconnected biogeochemical processes in an aquifer system.</title>
        <authorList>
            <person name="Anantharaman K."/>
            <person name="Brown C.T."/>
            <person name="Hug L.A."/>
            <person name="Sharon I."/>
            <person name="Castelle C.J."/>
            <person name="Probst A.J."/>
            <person name="Thomas B.C."/>
            <person name="Singh A."/>
            <person name="Wilkins M.J."/>
            <person name="Karaoz U."/>
            <person name="Brodie E.L."/>
            <person name="Williams K.H."/>
            <person name="Hubbard S.S."/>
            <person name="Banfield J.F."/>
        </authorList>
    </citation>
    <scope>NUCLEOTIDE SEQUENCE [LARGE SCALE GENOMIC DNA]</scope>
</reference>
<dbReference type="AlphaFoldDB" id="A0A1F8GRS7"/>
<name>A0A1F8GRS7_9BACT</name>